<evidence type="ECO:0000313" key="1">
    <source>
        <dbReference type="EMBL" id="CAH2238500.1"/>
    </source>
</evidence>
<comment type="caution">
    <text evidence="1">The sequence shown here is derived from an EMBL/GenBank/DDBJ whole genome shotgun (WGS) entry which is preliminary data.</text>
</comment>
<dbReference type="Proteomes" id="UP000838756">
    <property type="component" value="Unassembled WGS sequence"/>
</dbReference>
<dbReference type="AlphaFoldDB" id="A0A8S4RMR2"/>
<dbReference type="OrthoDB" id="5419617at2759"/>
<organism evidence="1 2">
    <name type="scientific">Pararge aegeria aegeria</name>
    <dbReference type="NCBI Taxonomy" id="348720"/>
    <lineage>
        <taxon>Eukaryota</taxon>
        <taxon>Metazoa</taxon>
        <taxon>Ecdysozoa</taxon>
        <taxon>Arthropoda</taxon>
        <taxon>Hexapoda</taxon>
        <taxon>Insecta</taxon>
        <taxon>Pterygota</taxon>
        <taxon>Neoptera</taxon>
        <taxon>Endopterygota</taxon>
        <taxon>Lepidoptera</taxon>
        <taxon>Glossata</taxon>
        <taxon>Ditrysia</taxon>
        <taxon>Papilionoidea</taxon>
        <taxon>Nymphalidae</taxon>
        <taxon>Satyrinae</taxon>
        <taxon>Satyrini</taxon>
        <taxon>Parargina</taxon>
        <taxon>Pararge</taxon>
    </lineage>
</organism>
<protein>
    <submittedName>
        <fullName evidence="1">Jg5681 protein</fullName>
    </submittedName>
</protein>
<dbReference type="EMBL" id="CAKXAJ010025356">
    <property type="protein sequence ID" value="CAH2238500.1"/>
    <property type="molecule type" value="Genomic_DNA"/>
</dbReference>
<accession>A0A8S4RMR2</accession>
<gene>
    <name evidence="1" type="primary">jg5681</name>
    <name evidence="1" type="ORF">PAEG_LOCUS15586</name>
</gene>
<name>A0A8S4RMR2_9NEOP</name>
<evidence type="ECO:0000313" key="2">
    <source>
        <dbReference type="Proteomes" id="UP000838756"/>
    </source>
</evidence>
<proteinExistence type="predicted"/>
<keyword evidence="2" id="KW-1185">Reference proteome</keyword>
<reference evidence="1" key="1">
    <citation type="submission" date="2022-03" db="EMBL/GenBank/DDBJ databases">
        <authorList>
            <person name="Lindestad O."/>
        </authorList>
    </citation>
    <scope>NUCLEOTIDE SEQUENCE</scope>
</reference>
<sequence length="130" mass="14808">MLRCHGVAEQRTAYLGSSASLPEALGDLGGLVSFWSDLGWLEHIDDTFDAYITCKICHRIELTAITKFVNLKLKPRPNRMDSFHEPVFQIVYRIAVQAIKPVLQFQLKALGVLDLSTSRLERRLYQSDPF</sequence>